<evidence type="ECO:0000256" key="1">
    <source>
        <dbReference type="SAM" id="SignalP"/>
    </source>
</evidence>
<sequence length="396" mass="42847">MAMHSIRPGWALLSLFSILSKTNCEILTPVAENVCKLPAATVGRLSVGFTVPNTFPTNTTSVGTLRATMVFVDFEDTPANETPASLYNFFMPGASDWYSTASYGRLKLEVHADTSKFYRMPKASTTYKWDRSGLDQETYIADLAKVIGRNTTFQDSDVLYIVPTKAAKHISYSPTRMWPIALQNGVSMKTGVTFGQDAFEVWGFKVLNHESGHVMSLPDLYPFAPGLEVGAWVGGYDIMGLISGTSPDYFAWNKWKLGWLDDNQVDCVSTKGTSRHVITPLEKTGGVKAAAVKLSATKAFVVELRTTSNAPCSIGLIGYIVNTAGANMGPTDAPIEVLDPHANDRGCSPEGGRKTGAAANFATGDKAMNFPSHGIKVNIVGVKDGNYEITIDWNGK</sequence>
<dbReference type="OrthoDB" id="3941110at2759"/>
<proteinExistence type="predicted"/>
<evidence type="ECO:0000313" key="3">
    <source>
        <dbReference type="Proteomes" id="UP000316270"/>
    </source>
</evidence>
<protein>
    <recommendedName>
        <fullName evidence="4">Peptidase M6-like domain-containing protein</fullName>
    </recommendedName>
</protein>
<dbReference type="GO" id="GO:0006508">
    <property type="term" value="P:proteolysis"/>
    <property type="evidence" value="ECO:0007669"/>
    <property type="project" value="InterPro"/>
</dbReference>
<dbReference type="GO" id="GO:0008233">
    <property type="term" value="F:peptidase activity"/>
    <property type="evidence" value="ECO:0007669"/>
    <property type="project" value="InterPro"/>
</dbReference>
<keyword evidence="3" id="KW-1185">Reference proteome</keyword>
<dbReference type="AlphaFoldDB" id="A0A517L280"/>
<reference evidence="2 3" key="1">
    <citation type="submission" date="2019-07" db="EMBL/GenBank/DDBJ databases">
        <title>Finished genome of Venturia effusa.</title>
        <authorList>
            <person name="Young C.A."/>
            <person name="Cox M.P."/>
            <person name="Ganley A.R.D."/>
            <person name="David W.J."/>
        </authorList>
    </citation>
    <scope>NUCLEOTIDE SEQUENCE [LARGE SCALE GENOMIC DNA]</scope>
    <source>
        <strain evidence="3">albino</strain>
    </source>
</reference>
<evidence type="ECO:0008006" key="4">
    <source>
        <dbReference type="Google" id="ProtNLM"/>
    </source>
</evidence>
<feature type="chain" id="PRO_5021961679" description="Peptidase M6-like domain-containing protein" evidence="1">
    <location>
        <begin position="25"/>
        <end position="396"/>
    </location>
</feature>
<dbReference type="InterPro" id="IPR008757">
    <property type="entry name" value="Peptidase_M6-like_domain"/>
</dbReference>
<keyword evidence="1" id="KW-0732">Signal</keyword>
<organism evidence="2 3">
    <name type="scientific">Venturia effusa</name>
    <dbReference type="NCBI Taxonomy" id="50376"/>
    <lineage>
        <taxon>Eukaryota</taxon>
        <taxon>Fungi</taxon>
        <taxon>Dikarya</taxon>
        <taxon>Ascomycota</taxon>
        <taxon>Pezizomycotina</taxon>
        <taxon>Dothideomycetes</taxon>
        <taxon>Pleosporomycetidae</taxon>
        <taxon>Venturiales</taxon>
        <taxon>Venturiaceae</taxon>
        <taxon>Venturia</taxon>
    </lineage>
</organism>
<dbReference type="EMBL" id="CP042187">
    <property type="protein sequence ID" value="QDS69749.1"/>
    <property type="molecule type" value="Genomic_DNA"/>
</dbReference>
<accession>A0A517L280</accession>
<dbReference type="NCBIfam" id="TIGR03296">
    <property type="entry name" value="M6dom_TIGR03296"/>
    <property type="match status" value="1"/>
</dbReference>
<dbReference type="PANTHER" id="PTHR41775:SF1">
    <property type="entry name" value="PEPTIDASE M6-LIKE DOMAIN-CONTAINING PROTEIN"/>
    <property type="match status" value="1"/>
</dbReference>
<dbReference type="Proteomes" id="UP000316270">
    <property type="component" value="Chromosome 3"/>
</dbReference>
<evidence type="ECO:0000313" key="2">
    <source>
        <dbReference type="EMBL" id="QDS69749.1"/>
    </source>
</evidence>
<name>A0A517L280_9PEZI</name>
<gene>
    <name evidence="2" type="ORF">FKW77_010125</name>
</gene>
<dbReference type="PANTHER" id="PTHR41775">
    <property type="entry name" value="SECRETED PROTEIN-RELATED"/>
    <property type="match status" value="1"/>
</dbReference>
<feature type="signal peptide" evidence="1">
    <location>
        <begin position="1"/>
        <end position="24"/>
    </location>
</feature>